<organism evidence="2 3">
    <name type="scientific">Janthinobacterium fluminis</name>
    <dbReference type="NCBI Taxonomy" id="2987524"/>
    <lineage>
        <taxon>Bacteria</taxon>
        <taxon>Pseudomonadati</taxon>
        <taxon>Pseudomonadota</taxon>
        <taxon>Betaproteobacteria</taxon>
        <taxon>Burkholderiales</taxon>
        <taxon>Oxalobacteraceae</taxon>
        <taxon>Janthinobacterium</taxon>
    </lineage>
</organism>
<dbReference type="EMBL" id="JAQQXR010000001">
    <property type="protein sequence ID" value="MDC8756454.1"/>
    <property type="molecule type" value="Genomic_DNA"/>
</dbReference>
<dbReference type="PANTHER" id="PTHR35849:SF2">
    <property type="entry name" value="BLR2341 PROTEIN"/>
    <property type="match status" value="1"/>
</dbReference>
<accession>A0ABT5JUZ7</accession>
<dbReference type="InterPro" id="IPR058548">
    <property type="entry name" value="MlaB-like_STAS"/>
</dbReference>
<keyword evidence="3" id="KW-1185">Reference proteome</keyword>
<dbReference type="SUPFAM" id="SSF52091">
    <property type="entry name" value="SpoIIaa-like"/>
    <property type="match status" value="1"/>
</dbReference>
<dbReference type="Proteomes" id="UP001221208">
    <property type="component" value="Unassembled WGS sequence"/>
</dbReference>
<dbReference type="CDD" id="cd07043">
    <property type="entry name" value="STAS_anti-anti-sigma_factors"/>
    <property type="match status" value="1"/>
</dbReference>
<dbReference type="InterPro" id="IPR052746">
    <property type="entry name" value="MlaB_ABC_Transporter"/>
</dbReference>
<dbReference type="InterPro" id="IPR036513">
    <property type="entry name" value="STAS_dom_sf"/>
</dbReference>
<dbReference type="Gene3D" id="3.30.750.24">
    <property type="entry name" value="STAS domain"/>
    <property type="match status" value="1"/>
</dbReference>
<proteinExistence type="predicted"/>
<dbReference type="RefSeq" id="WP_273669086.1">
    <property type="nucleotide sequence ID" value="NZ_JAQQXR010000001.1"/>
</dbReference>
<sequence length="108" mass="10795">MSEIATDAARVLAMAPEMTIYQAAEIRQALLDALAAGGPVAVDLSAVAELDCSGVQLMLAAQRQAGADGVALSWHGHSPAVLEALALLELGARFGVAGGPDGGGRDDA</sequence>
<dbReference type="Pfam" id="PF13466">
    <property type="entry name" value="STAS_2"/>
    <property type="match status" value="1"/>
</dbReference>
<evidence type="ECO:0000259" key="1">
    <source>
        <dbReference type="PROSITE" id="PS50801"/>
    </source>
</evidence>
<evidence type="ECO:0000313" key="3">
    <source>
        <dbReference type="Proteomes" id="UP001221208"/>
    </source>
</evidence>
<reference evidence="2 3" key="1">
    <citation type="submission" date="2022-10" db="EMBL/GenBank/DDBJ databases">
        <title>Janthinobacterium sp. hw3 Genome sequencing.</title>
        <authorList>
            <person name="Park S."/>
        </authorList>
    </citation>
    <scope>NUCLEOTIDE SEQUENCE [LARGE SCALE GENOMIC DNA]</scope>
    <source>
        <strain evidence="3">hw3</strain>
    </source>
</reference>
<dbReference type="InterPro" id="IPR002645">
    <property type="entry name" value="STAS_dom"/>
</dbReference>
<protein>
    <submittedName>
        <fullName evidence="2">STAS domain-containing protein</fullName>
    </submittedName>
</protein>
<comment type="caution">
    <text evidence="2">The sequence shown here is derived from an EMBL/GenBank/DDBJ whole genome shotgun (WGS) entry which is preliminary data.</text>
</comment>
<dbReference type="PROSITE" id="PS50801">
    <property type="entry name" value="STAS"/>
    <property type="match status" value="1"/>
</dbReference>
<name>A0ABT5JUZ7_9BURK</name>
<evidence type="ECO:0000313" key="2">
    <source>
        <dbReference type="EMBL" id="MDC8756454.1"/>
    </source>
</evidence>
<dbReference type="PANTHER" id="PTHR35849">
    <property type="entry name" value="BLR2341 PROTEIN"/>
    <property type="match status" value="1"/>
</dbReference>
<feature type="domain" description="STAS" evidence="1">
    <location>
        <begin position="1"/>
        <end position="90"/>
    </location>
</feature>
<gene>
    <name evidence="2" type="ORF">OIK44_02495</name>
</gene>